<name>A0A6N4W5Q7_9MYCO</name>
<gene>
    <name evidence="9" type="ORF">MANY_26330</name>
</gene>
<evidence type="ECO:0000256" key="7">
    <source>
        <dbReference type="RuleBase" id="RU361277"/>
    </source>
</evidence>
<dbReference type="SUPFAM" id="SSF51735">
    <property type="entry name" value="NAD(P)-binding Rossmann-fold domains"/>
    <property type="match status" value="1"/>
</dbReference>
<dbReference type="InterPro" id="IPR013154">
    <property type="entry name" value="ADH-like_N"/>
</dbReference>
<evidence type="ECO:0000256" key="2">
    <source>
        <dbReference type="ARBA" id="ARBA00008072"/>
    </source>
</evidence>
<dbReference type="AlphaFoldDB" id="A0A6N4W5Q7"/>
<keyword evidence="4 7" id="KW-0862">Zinc</keyword>
<evidence type="ECO:0000256" key="4">
    <source>
        <dbReference type="ARBA" id="ARBA00022833"/>
    </source>
</evidence>
<dbReference type="InterPro" id="IPR013149">
    <property type="entry name" value="ADH-like_C"/>
</dbReference>
<dbReference type="SMART" id="SM00829">
    <property type="entry name" value="PKS_ER"/>
    <property type="match status" value="1"/>
</dbReference>
<dbReference type="EMBL" id="AP022620">
    <property type="protein sequence ID" value="BBZ77296.1"/>
    <property type="molecule type" value="Genomic_DNA"/>
</dbReference>
<dbReference type="GO" id="GO:0005829">
    <property type="term" value="C:cytosol"/>
    <property type="evidence" value="ECO:0007669"/>
    <property type="project" value="TreeGrafter"/>
</dbReference>
<dbReference type="InterPro" id="IPR011032">
    <property type="entry name" value="GroES-like_sf"/>
</dbReference>
<dbReference type="Proteomes" id="UP000467249">
    <property type="component" value="Chromosome"/>
</dbReference>
<dbReference type="InterPro" id="IPR036291">
    <property type="entry name" value="NAD(P)-bd_dom_sf"/>
</dbReference>
<keyword evidence="3 7" id="KW-0479">Metal-binding</keyword>
<sequence length="363" mass="37540">MWIKAAVLRSADGPFLIEDVELRDPAPDEVRLRISGTGLCHTDLLPRHPGFAAVSPIVLGHEASGVVDAVGEAVTNVVVGDHVVASFDSCRQCATCTSGHPAYCDGFVVRNLTGVGIGHSDSVLDIDGNTIASRWFGQSSFASHAIVAARNIVKVDPSLPLELLGPLGCGMLTGAGSIFGALGVTRGSSVVVFGAGSVGLSAVMAARVVGAAVIVAVDVHPARLQWARELGATHVVPGAADDLSEQLAEATGGGADYALDTTGIPAVVQVAIRSLKRTGTCGLVGAQQGPLMLEPTDLAFGRTVKGILVGDAVPEVVIPHLIELWQQGCFPFDRLVTRYRLDQINEAESASLRGEVVKAVLVP</sequence>
<protein>
    <submittedName>
        <fullName evidence="9">Alcohol dehydrogenase</fullName>
    </submittedName>
</protein>
<dbReference type="GO" id="GO:0008270">
    <property type="term" value="F:zinc ion binding"/>
    <property type="evidence" value="ECO:0007669"/>
    <property type="project" value="InterPro"/>
</dbReference>
<dbReference type="RefSeq" id="WP_163804625.1">
    <property type="nucleotide sequence ID" value="NZ_AP022620.1"/>
</dbReference>
<comment type="cofactor">
    <cofactor evidence="1 7">
        <name>Zn(2+)</name>
        <dbReference type="ChEBI" id="CHEBI:29105"/>
    </cofactor>
</comment>
<dbReference type="Gene3D" id="3.40.50.720">
    <property type="entry name" value="NAD(P)-binding Rossmann-like Domain"/>
    <property type="match status" value="1"/>
</dbReference>
<dbReference type="InterPro" id="IPR002328">
    <property type="entry name" value="ADH_Zn_CS"/>
</dbReference>
<dbReference type="Gene3D" id="3.90.180.10">
    <property type="entry name" value="Medium-chain alcohol dehydrogenases, catalytic domain"/>
    <property type="match status" value="1"/>
</dbReference>
<dbReference type="GO" id="GO:0046294">
    <property type="term" value="P:formaldehyde catabolic process"/>
    <property type="evidence" value="ECO:0007669"/>
    <property type="project" value="TreeGrafter"/>
</dbReference>
<accession>A0A6N4W5Q7</accession>
<proteinExistence type="inferred from homology"/>
<feature type="domain" description="Enoyl reductase (ER)" evidence="8">
    <location>
        <begin position="9"/>
        <end position="361"/>
    </location>
</feature>
<evidence type="ECO:0000256" key="5">
    <source>
        <dbReference type="ARBA" id="ARBA00023002"/>
    </source>
</evidence>
<dbReference type="InterPro" id="IPR020843">
    <property type="entry name" value="ER"/>
</dbReference>
<dbReference type="PANTHER" id="PTHR43880">
    <property type="entry name" value="ALCOHOL DEHYDROGENASE"/>
    <property type="match status" value="1"/>
</dbReference>
<keyword evidence="10" id="KW-1185">Reference proteome</keyword>
<evidence type="ECO:0000256" key="3">
    <source>
        <dbReference type="ARBA" id="ARBA00022723"/>
    </source>
</evidence>
<evidence type="ECO:0000313" key="9">
    <source>
        <dbReference type="EMBL" id="BBZ77296.1"/>
    </source>
</evidence>
<dbReference type="CDD" id="cd08278">
    <property type="entry name" value="benzyl_alcohol_DH"/>
    <property type="match status" value="1"/>
</dbReference>
<dbReference type="Pfam" id="PF08240">
    <property type="entry name" value="ADH_N"/>
    <property type="match status" value="1"/>
</dbReference>
<keyword evidence="6" id="KW-0520">NAD</keyword>
<dbReference type="SUPFAM" id="SSF50129">
    <property type="entry name" value="GroES-like"/>
    <property type="match status" value="1"/>
</dbReference>
<comment type="similarity">
    <text evidence="2 7">Belongs to the zinc-containing alcohol dehydrogenase family.</text>
</comment>
<dbReference type="PANTHER" id="PTHR43880:SF12">
    <property type="entry name" value="ALCOHOL DEHYDROGENASE CLASS-3"/>
    <property type="match status" value="1"/>
</dbReference>
<evidence type="ECO:0000256" key="6">
    <source>
        <dbReference type="ARBA" id="ARBA00023027"/>
    </source>
</evidence>
<evidence type="ECO:0000313" key="10">
    <source>
        <dbReference type="Proteomes" id="UP000467249"/>
    </source>
</evidence>
<organism evidence="9 10">
    <name type="scientific">Mycolicibacterium anyangense</name>
    <dbReference type="NCBI Taxonomy" id="1431246"/>
    <lineage>
        <taxon>Bacteria</taxon>
        <taxon>Bacillati</taxon>
        <taxon>Actinomycetota</taxon>
        <taxon>Actinomycetes</taxon>
        <taxon>Mycobacteriales</taxon>
        <taxon>Mycobacteriaceae</taxon>
        <taxon>Mycolicibacterium</taxon>
    </lineage>
</organism>
<dbReference type="KEGG" id="many:MANY_26330"/>
<dbReference type="PROSITE" id="PS00059">
    <property type="entry name" value="ADH_ZINC"/>
    <property type="match status" value="1"/>
</dbReference>
<keyword evidence="5" id="KW-0560">Oxidoreductase</keyword>
<reference evidence="9 10" key="1">
    <citation type="journal article" date="2019" name="Emerg. Microbes Infect.">
        <title>Comprehensive subspecies identification of 175 nontuberculous mycobacteria species based on 7547 genomic profiles.</title>
        <authorList>
            <person name="Matsumoto Y."/>
            <person name="Kinjo T."/>
            <person name="Motooka D."/>
            <person name="Nabeya D."/>
            <person name="Jung N."/>
            <person name="Uechi K."/>
            <person name="Horii T."/>
            <person name="Iida T."/>
            <person name="Fujita J."/>
            <person name="Nakamura S."/>
        </authorList>
    </citation>
    <scope>NUCLEOTIDE SEQUENCE [LARGE SCALE GENOMIC DNA]</scope>
    <source>
        <strain evidence="9 10">JCM 30275</strain>
    </source>
</reference>
<dbReference type="FunFam" id="3.40.50.720:FF:000003">
    <property type="entry name" value="S-(hydroxymethyl)glutathione dehydrogenase"/>
    <property type="match status" value="1"/>
</dbReference>
<evidence type="ECO:0000256" key="1">
    <source>
        <dbReference type="ARBA" id="ARBA00001947"/>
    </source>
</evidence>
<dbReference type="Pfam" id="PF00107">
    <property type="entry name" value="ADH_zinc_N"/>
    <property type="match status" value="1"/>
</dbReference>
<evidence type="ECO:0000259" key="8">
    <source>
        <dbReference type="SMART" id="SM00829"/>
    </source>
</evidence>
<dbReference type="GO" id="GO:0051903">
    <property type="term" value="F:S-(hydroxymethyl)glutathione dehydrogenase [NAD(P)+] activity"/>
    <property type="evidence" value="ECO:0007669"/>
    <property type="project" value="TreeGrafter"/>
</dbReference>